<keyword evidence="1" id="KW-0436">Ligase</keyword>
<dbReference type="SUPFAM" id="SSF56059">
    <property type="entry name" value="Glutathione synthetase ATP-binding domain-like"/>
    <property type="match status" value="1"/>
</dbReference>
<sequence length="440" mass="48719">MTRRVKPVVCLVGSDTFNLHLVQEIAEAADWDIVPVLSSDDVQPSQGKIDFDDLLRRAEGVISDLAQGPDAIIGHLDFPVTALVSLLNRKFGLPGASPEAVARCEHKYWMRQEQAAEFPDTTPRTVPLNPFAPEAAHRDAPEYPFWMKPVKAHSSKLGHLVRDDADFDAGLHACRNHIHQHGEPFNVFLGHLDKECGQPAEIDGNFALAEELISAPRLFTLEGFVRKGRPVIYGAIESRRGGPSGTSLSSYHYPAAIPKSVIDTATATVGRLLKRFGFDDAPFNVEFFWNDETDELHLLEINPRFSKSHSPLFRIVDGASHHKQAIQLALGQKPELPSGQGAQPMAAKYMIRSTEADGLVRRVPTDDEISALKKLIPDLEVQVLVGQNERLSSLPDQDSYTYELADLFIGGAGHEVIEDAYRRCLDSMDFHIKPLPEGYP</sequence>
<keyword evidence="7" id="KW-1185">Reference proteome</keyword>
<feature type="domain" description="ATP-grasp" evidence="5">
    <location>
        <begin position="112"/>
        <end position="330"/>
    </location>
</feature>
<proteinExistence type="predicted"/>
<evidence type="ECO:0000313" key="7">
    <source>
        <dbReference type="Proteomes" id="UP000198885"/>
    </source>
</evidence>
<dbReference type="STRING" id="641238.SAMN04490244_10749"/>
<dbReference type="InterPro" id="IPR011761">
    <property type="entry name" value="ATP-grasp"/>
</dbReference>
<evidence type="ECO:0000256" key="4">
    <source>
        <dbReference type="PROSITE-ProRule" id="PRU00409"/>
    </source>
</evidence>
<dbReference type="GO" id="GO:0016874">
    <property type="term" value="F:ligase activity"/>
    <property type="evidence" value="ECO:0007669"/>
    <property type="project" value="UniProtKB-KW"/>
</dbReference>
<protein>
    <submittedName>
        <fullName evidence="6">ATP-grasp domain-containing protein</fullName>
    </submittedName>
</protein>
<dbReference type="RefSeq" id="WP_092694221.1">
    <property type="nucleotide sequence ID" value="NZ_FOGU01000007.1"/>
</dbReference>
<dbReference type="Pfam" id="PF13535">
    <property type="entry name" value="ATP-grasp_4"/>
    <property type="match status" value="1"/>
</dbReference>
<dbReference type="Gene3D" id="3.30.470.20">
    <property type="entry name" value="ATP-grasp fold, B domain"/>
    <property type="match status" value="1"/>
</dbReference>
<evidence type="ECO:0000256" key="3">
    <source>
        <dbReference type="ARBA" id="ARBA00022840"/>
    </source>
</evidence>
<dbReference type="GO" id="GO:0046872">
    <property type="term" value="F:metal ion binding"/>
    <property type="evidence" value="ECO:0007669"/>
    <property type="project" value="InterPro"/>
</dbReference>
<accession>A0A1H9VEL1</accession>
<dbReference type="GO" id="GO:0005524">
    <property type="term" value="F:ATP binding"/>
    <property type="evidence" value="ECO:0007669"/>
    <property type="project" value="UniProtKB-UniRule"/>
</dbReference>
<dbReference type="EMBL" id="FOGU01000007">
    <property type="protein sequence ID" value="SES19991.1"/>
    <property type="molecule type" value="Genomic_DNA"/>
</dbReference>
<evidence type="ECO:0000256" key="1">
    <source>
        <dbReference type="ARBA" id="ARBA00022598"/>
    </source>
</evidence>
<dbReference type="PROSITE" id="PS50975">
    <property type="entry name" value="ATP_GRASP"/>
    <property type="match status" value="1"/>
</dbReference>
<evidence type="ECO:0000256" key="2">
    <source>
        <dbReference type="ARBA" id="ARBA00022741"/>
    </source>
</evidence>
<organism evidence="6 7">
    <name type="scientific">Tranquillimonas rosea</name>
    <dbReference type="NCBI Taxonomy" id="641238"/>
    <lineage>
        <taxon>Bacteria</taxon>
        <taxon>Pseudomonadati</taxon>
        <taxon>Pseudomonadota</taxon>
        <taxon>Alphaproteobacteria</taxon>
        <taxon>Rhodobacterales</taxon>
        <taxon>Roseobacteraceae</taxon>
        <taxon>Tranquillimonas</taxon>
    </lineage>
</organism>
<keyword evidence="3 4" id="KW-0067">ATP-binding</keyword>
<evidence type="ECO:0000259" key="5">
    <source>
        <dbReference type="PROSITE" id="PS50975"/>
    </source>
</evidence>
<keyword evidence="2 4" id="KW-0547">Nucleotide-binding</keyword>
<reference evidence="6 7" key="1">
    <citation type="submission" date="2016-10" db="EMBL/GenBank/DDBJ databases">
        <authorList>
            <person name="de Groot N.N."/>
        </authorList>
    </citation>
    <scope>NUCLEOTIDE SEQUENCE [LARGE SCALE GENOMIC DNA]</scope>
    <source>
        <strain evidence="6 7">DSM 23042</strain>
    </source>
</reference>
<dbReference type="OrthoDB" id="8441067at2"/>
<name>A0A1H9VEL1_9RHOB</name>
<gene>
    <name evidence="6" type="ORF">SAMN04490244_10749</name>
</gene>
<dbReference type="Proteomes" id="UP000198885">
    <property type="component" value="Unassembled WGS sequence"/>
</dbReference>
<dbReference type="PANTHER" id="PTHR43585:SF2">
    <property type="entry name" value="ATP-GRASP ENZYME FSQD"/>
    <property type="match status" value="1"/>
</dbReference>
<dbReference type="PANTHER" id="PTHR43585">
    <property type="entry name" value="FUMIPYRROLE BIOSYNTHESIS PROTEIN C"/>
    <property type="match status" value="1"/>
</dbReference>
<evidence type="ECO:0000313" key="6">
    <source>
        <dbReference type="EMBL" id="SES19991.1"/>
    </source>
</evidence>
<dbReference type="InterPro" id="IPR052032">
    <property type="entry name" value="ATP-dep_AA_Ligase"/>
</dbReference>
<dbReference type="AlphaFoldDB" id="A0A1H9VEL1"/>